<dbReference type="PANTHER" id="PTHR43000">
    <property type="entry name" value="DTDP-D-GLUCOSE 4,6-DEHYDRATASE-RELATED"/>
    <property type="match status" value="1"/>
</dbReference>
<evidence type="ECO:0000313" key="2">
    <source>
        <dbReference type="EMBL" id="QQR92097.1"/>
    </source>
</evidence>
<dbReference type="EMBL" id="CP064981">
    <property type="protein sequence ID" value="QQR92097.1"/>
    <property type="molecule type" value="Genomic_DNA"/>
</dbReference>
<protein>
    <submittedName>
        <fullName evidence="2">NAD(P)-dependent oxidoreductase</fullName>
    </submittedName>
</protein>
<dbReference type="Pfam" id="PF16363">
    <property type="entry name" value="GDP_Man_Dehyd"/>
    <property type="match status" value="1"/>
</dbReference>
<accession>A0A7T9DIU8</accession>
<dbReference type="SUPFAM" id="SSF51735">
    <property type="entry name" value="NAD(P)-binding Rossmann-fold domains"/>
    <property type="match status" value="1"/>
</dbReference>
<dbReference type="Proteomes" id="UP000596004">
    <property type="component" value="Chromosome"/>
</dbReference>
<dbReference type="InterPro" id="IPR016040">
    <property type="entry name" value="NAD(P)-bd_dom"/>
</dbReference>
<gene>
    <name evidence="2" type="ORF">IPJ89_02925</name>
</gene>
<dbReference type="AlphaFoldDB" id="A0A7T9DIU8"/>
<dbReference type="Gene3D" id="3.40.50.720">
    <property type="entry name" value="NAD(P)-binding Rossmann-like Domain"/>
    <property type="match status" value="1"/>
</dbReference>
<name>A0A7T9DIU8_9ARCH</name>
<reference evidence="2" key="1">
    <citation type="submission" date="2020-11" db="EMBL/GenBank/DDBJ databases">
        <title>Connecting structure to function with the recovery of over 1000 high-quality activated sludge metagenome-assembled genomes encoding full-length rRNA genes using long-read sequencing.</title>
        <authorList>
            <person name="Singleton C.M."/>
            <person name="Petriglieri F."/>
            <person name="Kristensen J.M."/>
            <person name="Kirkegaard R.H."/>
            <person name="Michaelsen T.Y."/>
            <person name="Andersen M.H."/>
            <person name="Karst S.M."/>
            <person name="Dueholm M.S."/>
            <person name="Nielsen P.H."/>
            <person name="Albertsen M."/>
        </authorList>
    </citation>
    <scope>NUCLEOTIDE SEQUENCE</scope>
    <source>
        <strain evidence="2">Fred_18-Q3-R57-64_BAT3C.431</strain>
    </source>
</reference>
<dbReference type="InterPro" id="IPR036291">
    <property type="entry name" value="NAD(P)-bd_dom_sf"/>
</dbReference>
<evidence type="ECO:0000259" key="1">
    <source>
        <dbReference type="Pfam" id="PF16363"/>
    </source>
</evidence>
<feature type="domain" description="NAD(P)-binding" evidence="1">
    <location>
        <begin position="13"/>
        <end position="312"/>
    </location>
</feature>
<proteinExistence type="predicted"/>
<sequence length="328" mass="36877">MHTPMNWNGKKILITGINGFIGSHLARTLLDSGAVVHGISRKADKWPYLESQSLIGHVKVHHADLLDFSAIESIVQSHQWDAIFHLASQPETNYSIQHPLETIQTNVMGTVNLLESIRLHTPQTPFVLGGSIRAFGAGNKEGESIHPYDASKEAMESIAQSYFREYHLRGAIAKNTNIYGPNDFRFTRLIPMIMHGIFSGENVSLYGDGTIKRDFMYVKDAVQGLLLLAHGLTQKNELGGKTFLFATGRMIEIRDIVKIIEKASPQKTTITFNQQLTRHERELPSLSEELAQTHNTLGWKPTHSLEEGMRETLQGYQQYFSSHTEAKK</sequence>
<organism evidence="2">
    <name type="scientific">Candidatus Iainarchaeum sp</name>
    <dbReference type="NCBI Taxonomy" id="3101447"/>
    <lineage>
        <taxon>Archaea</taxon>
        <taxon>Candidatus Iainarchaeota</taxon>
        <taxon>Candidatus Iainarchaeia</taxon>
        <taxon>Candidatus Iainarchaeales</taxon>
        <taxon>Candidatus Iainarchaeaceae</taxon>
        <taxon>Candidatus Iainarchaeum</taxon>
    </lineage>
</organism>